<sequence>MRPLHIVCMNDFNDSLDSFSVILVDTLGEKLIFYYPVYSFGKRIIVRATTLGHAYGDIFFFEDIHVLGRTVLDSSIRMMDQKVRRVICS</sequence>
<evidence type="ECO:0000313" key="2">
    <source>
        <dbReference type="Proteomes" id="UP000241964"/>
    </source>
</evidence>
<reference evidence="1 2" key="1">
    <citation type="submission" date="2018-03" db="EMBL/GenBank/DDBJ databases">
        <title>Genomic Encyclopedia of Archaeal and Bacterial Type Strains, Phase II (KMG-II): from individual species to whole genera.</title>
        <authorList>
            <person name="Goeker M."/>
        </authorList>
    </citation>
    <scope>NUCLEOTIDE SEQUENCE [LARGE SCALE GENOMIC DNA]</scope>
    <source>
        <strain evidence="1 2">DSM 29057</strain>
    </source>
</reference>
<protein>
    <submittedName>
        <fullName evidence="1">Uncharacterized protein</fullName>
    </submittedName>
</protein>
<dbReference type="AlphaFoldDB" id="A0A2P8FI95"/>
<dbReference type="EMBL" id="PYAS01000022">
    <property type="protein sequence ID" value="PSL21441.1"/>
    <property type="molecule type" value="Genomic_DNA"/>
</dbReference>
<accession>A0A2P8FI95</accession>
<proteinExistence type="predicted"/>
<comment type="caution">
    <text evidence="1">The sequence shown here is derived from an EMBL/GenBank/DDBJ whole genome shotgun (WGS) entry which is preliminary data.</text>
</comment>
<dbReference type="Proteomes" id="UP000241964">
    <property type="component" value="Unassembled WGS sequence"/>
</dbReference>
<evidence type="ECO:0000313" key="1">
    <source>
        <dbReference type="EMBL" id="PSL21441.1"/>
    </source>
</evidence>
<organism evidence="1 2">
    <name type="scientific">Dyadobacter jiangsuensis</name>
    <dbReference type="NCBI Taxonomy" id="1591085"/>
    <lineage>
        <taxon>Bacteria</taxon>
        <taxon>Pseudomonadati</taxon>
        <taxon>Bacteroidota</taxon>
        <taxon>Cytophagia</taxon>
        <taxon>Cytophagales</taxon>
        <taxon>Spirosomataceae</taxon>
        <taxon>Dyadobacter</taxon>
    </lineage>
</organism>
<gene>
    <name evidence="1" type="ORF">CLV60_12259</name>
</gene>
<name>A0A2P8FI95_9BACT</name>
<keyword evidence="2" id="KW-1185">Reference proteome</keyword>